<dbReference type="InterPro" id="IPR005031">
    <property type="entry name" value="COQ10_START"/>
</dbReference>
<dbReference type="Gene3D" id="3.30.530.20">
    <property type="match status" value="1"/>
</dbReference>
<dbReference type="PANTHER" id="PTHR12901:SF10">
    <property type="entry name" value="COENZYME Q-BINDING PROTEIN COQ10, MITOCHONDRIAL"/>
    <property type="match status" value="1"/>
</dbReference>
<dbReference type="AlphaFoldDB" id="A0A8X7NH96"/>
<proteinExistence type="inferred from homology"/>
<dbReference type="EMBL" id="JABWAB010000011">
    <property type="protein sequence ID" value="KAF6044376.1"/>
    <property type="molecule type" value="Genomic_DNA"/>
</dbReference>
<dbReference type="Pfam" id="PF03364">
    <property type="entry name" value="Polyketide_cyc"/>
    <property type="match status" value="1"/>
</dbReference>
<dbReference type="GO" id="GO:0048039">
    <property type="term" value="F:ubiquinone binding"/>
    <property type="evidence" value="ECO:0007669"/>
    <property type="project" value="EnsemblFungi"/>
</dbReference>
<gene>
    <name evidence="5" type="ORF">FOB60_005469</name>
</gene>
<dbReference type="InterPro" id="IPR044996">
    <property type="entry name" value="COQ10-like"/>
</dbReference>
<evidence type="ECO:0000313" key="5">
    <source>
        <dbReference type="EMBL" id="KAF6044376.1"/>
    </source>
</evidence>
<evidence type="ECO:0000256" key="1">
    <source>
        <dbReference type="ARBA" id="ARBA00006885"/>
    </source>
</evidence>
<dbReference type="InterPro" id="IPR023393">
    <property type="entry name" value="START-like_dom_sf"/>
</dbReference>
<dbReference type="GO" id="GO:0006744">
    <property type="term" value="P:ubiquinone biosynthetic process"/>
    <property type="evidence" value="ECO:0007669"/>
    <property type="project" value="EnsemblFungi"/>
</dbReference>
<dbReference type="GO" id="GO:0005743">
    <property type="term" value="C:mitochondrial inner membrane"/>
    <property type="evidence" value="ECO:0007669"/>
    <property type="project" value="EnsemblFungi"/>
</dbReference>
<evidence type="ECO:0000313" key="6">
    <source>
        <dbReference type="Proteomes" id="UP000590412"/>
    </source>
</evidence>
<dbReference type="OrthoDB" id="292693at2759"/>
<comment type="function">
    <text evidence="3">Required for the function of coenzyme Q in the respiratory chain. May serve as a chaperone or may be involved in the transport of Q6 from its site of synthesis to the catalytic sites of the respiratory complexes.</text>
</comment>
<dbReference type="PANTHER" id="PTHR12901">
    <property type="entry name" value="SPERM PROTEIN HOMOLOG"/>
    <property type="match status" value="1"/>
</dbReference>
<evidence type="ECO:0000256" key="2">
    <source>
        <dbReference type="ARBA" id="ARBA00011814"/>
    </source>
</evidence>
<sequence length="173" mass="20296">MYKRQLLCFTRSFFGSTKPQAYSITRVLNGTPSQLYKIVSEVNNYKNFVPFVEDSFVSQRDEQQQPRKAGLKVGWKDITEKFECSLTCKENEKVHARSIELDLFHELETEWKFNPAASGDKCRVDFTLLYKFKNPIYDKLSFMFAPQVTNIMIGAFEGRLQQLKRQSNRLQKL</sequence>
<dbReference type="GO" id="GO:0045333">
    <property type="term" value="P:cellular respiration"/>
    <property type="evidence" value="ECO:0007669"/>
    <property type="project" value="InterPro"/>
</dbReference>
<dbReference type="Proteomes" id="UP000590412">
    <property type="component" value="Unassembled WGS sequence"/>
</dbReference>
<dbReference type="CDD" id="cd07813">
    <property type="entry name" value="COQ10p_like"/>
    <property type="match status" value="1"/>
</dbReference>
<comment type="subunit">
    <text evidence="2">Interacts with coenzyme Q.</text>
</comment>
<dbReference type="SUPFAM" id="SSF55961">
    <property type="entry name" value="Bet v1-like"/>
    <property type="match status" value="1"/>
</dbReference>
<protein>
    <submittedName>
        <fullName evidence="5">Polyketide cyclase / dehydrase and lipid transport family protein</fullName>
    </submittedName>
</protein>
<evidence type="ECO:0000256" key="3">
    <source>
        <dbReference type="ARBA" id="ARBA00024947"/>
    </source>
</evidence>
<accession>A0A8X7NH96</accession>
<comment type="caution">
    <text evidence="5">The sequence shown here is derived from an EMBL/GenBank/DDBJ whole genome shotgun (WGS) entry which is preliminary data.</text>
</comment>
<reference evidence="5" key="1">
    <citation type="submission" date="2020-03" db="EMBL/GenBank/DDBJ databases">
        <title>FDA dAtabase for Regulatory Grade micrObial Sequences (FDA-ARGOS): Supporting development and validation of Infectious Disease Dx tests.</title>
        <authorList>
            <person name="Campos J."/>
            <person name="Goldberg B."/>
            <person name="Tallon L."/>
            <person name="Sadzewicz L."/>
            <person name="Vavikolanu K."/>
            <person name="Mehta A."/>
            <person name="Aluvathingal J."/>
            <person name="Nadendla S."/>
            <person name="Nandy P."/>
            <person name="Geyer C."/>
            <person name="Yan Y."/>
            <person name="Sichtig H."/>
        </authorList>
    </citation>
    <scope>NUCLEOTIDE SEQUENCE [LARGE SCALE GENOMIC DNA]</scope>
    <source>
        <strain evidence="5">FDAARGOS_652</strain>
    </source>
</reference>
<organism evidence="5 6">
    <name type="scientific">Candida parapsilosis</name>
    <name type="common">Yeast</name>
    <dbReference type="NCBI Taxonomy" id="5480"/>
    <lineage>
        <taxon>Eukaryota</taxon>
        <taxon>Fungi</taxon>
        <taxon>Dikarya</taxon>
        <taxon>Ascomycota</taxon>
        <taxon>Saccharomycotina</taxon>
        <taxon>Pichiomycetes</taxon>
        <taxon>Debaryomycetaceae</taxon>
        <taxon>Candida/Lodderomyces clade</taxon>
        <taxon>Candida</taxon>
    </lineage>
</organism>
<name>A0A8X7NH96_CANPA</name>
<dbReference type="GO" id="GO:0140104">
    <property type="term" value="F:molecular carrier activity"/>
    <property type="evidence" value="ECO:0007669"/>
    <property type="project" value="EnsemblFungi"/>
</dbReference>
<feature type="domain" description="Coenzyme Q-binding protein COQ10 START" evidence="4">
    <location>
        <begin position="31"/>
        <end position="157"/>
    </location>
</feature>
<comment type="similarity">
    <text evidence="1">Belongs to the COQ10 family.</text>
</comment>
<evidence type="ECO:0000259" key="4">
    <source>
        <dbReference type="Pfam" id="PF03364"/>
    </source>
</evidence>